<dbReference type="PANTHER" id="PTHR33048:SF123">
    <property type="entry name" value="INTEGRAL MEMBRANE PROTEIN"/>
    <property type="match status" value="1"/>
</dbReference>
<feature type="domain" description="Rhodopsin" evidence="8">
    <location>
        <begin position="32"/>
        <end position="273"/>
    </location>
</feature>
<evidence type="ECO:0000313" key="10">
    <source>
        <dbReference type="Proteomes" id="UP001610334"/>
    </source>
</evidence>
<dbReference type="EMBL" id="JBFXLT010000021">
    <property type="protein sequence ID" value="KAL2816748.1"/>
    <property type="molecule type" value="Genomic_DNA"/>
</dbReference>
<feature type="transmembrane region" description="Helical" evidence="7">
    <location>
        <begin position="96"/>
        <end position="118"/>
    </location>
</feature>
<accession>A0ABR4HPV8</accession>
<comment type="subcellular location">
    <subcellularLocation>
        <location evidence="1">Membrane</location>
        <topology evidence="1">Multi-pass membrane protein</topology>
    </subcellularLocation>
</comment>
<evidence type="ECO:0000256" key="3">
    <source>
        <dbReference type="ARBA" id="ARBA00022989"/>
    </source>
</evidence>
<keyword evidence="3 7" id="KW-1133">Transmembrane helix</keyword>
<organism evidence="9 10">
    <name type="scientific">Aspergillus granulosus</name>
    <dbReference type="NCBI Taxonomy" id="176169"/>
    <lineage>
        <taxon>Eukaryota</taxon>
        <taxon>Fungi</taxon>
        <taxon>Dikarya</taxon>
        <taxon>Ascomycota</taxon>
        <taxon>Pezizomycotina</taxon>
        <taxon>Eurotiomycetes</taxon>
        <taxon>Eurotiomycetidae</taxon>
        <taxon>Eurotiales</taxon>
        <taxon>Aspergillaceae</taxon>
        <taxon>Aspergillus</taxon>
        <taxon>Aspergillus subgen. Nidulantes</taxon>
    </lineage>
</organism>
<gene>
    <name evidence="9" type="ORF">BJX63DRAFT_419920</name>
</gene>
<evidence type="ECO:0000256" key="4">
    <source>
        <dbReference type="ARBA" id="ARBA00023136"/>
    </source>
</evidence>
<feature type="transmembrane region" description="Helical" evidence="7">
    <location>
        <begin position="14"/>
        <end position="36"/>
    </location>
</feature>
<feature type="transmembrane region" description="Helical" evidence="7">
    <location>
        <begin position="175"/>
        <end position="196"/>
    </location>
</feature>
<dbReference type="Proteomes" id="UP001610334">
    <property type="component" value="Unassembled WGS sequence"/>
</dbReference>
<evidence type="ECO:0000256" key="5">
    <source>
        <dbReference type="ARBA" id="ARBA00038359"/>
    </source>
</evidence>
<evidence type="ECO:0000256" key="7">
    <source>
        <dbReference type="SAM" id="Phobius"/>
    </source>
</evidence>
<keyword evidence="4 7" id="KW-0472">Membrane</keyword>
<dbReference type="PANTHER" id="PTHR33048">
    <property type="entry name" value="PTH11-LIKE INTEGRAL MEMBRANE PROTEIN (AFU_ORTHOLOGUE AFUA_5G11245)"/>
    <property type="match status" value="1"/>
</dbReference>
<protein>
    <recommendedName>
        <fullName evidence="8">Rhodopsin domain-containing protein</fullName>
    </recommendedName>
</protein>
<name>A0ABR4HPV8_9EURO</name>
<dbReference type="InterPro" id="IPR049326">
    <property type="entry name" value="Rhodopsin_dom_fungi"/>
</dbReference>
<dbReference type="InterPro" id="IPR052337">
    <property type="entry name" value="SAT4-like"/>
</dbReference>
<feature type="transmembrane region" description="Helical" evidence="7">
    <location>
        <begin position="48"/>
        <end position="70"/>
    </location>
</feature>
<proteinExistence type="inferred from homology"/>
<keyword evidence="2 7" id="KW-0812">Transmembrane</keyword>
<sequence length="377" mass="41873">MAYITASNGSLQPVFLIVMSLLLFLSAVTVSLRWYCRLFRVHKIGLDDYLIVAALAVAIGMGVMNGFHIAMGTGQHLSDLAPVLGQVLVPTLKHWYVYQLVYPIAVGLVKFSILSQYYRIFEVVNFRKQVIAVAVFVAVYTIVCIFVNAFECHSKPWRAWDPAFPEGCNNLPATYFSTAAITIFTDLVILVMPLPQLMKLNLHRRRKYALIAIFLTGTFASAASIARLNALYKYTVTEDVSYDAVQILLWSQIEVNVAIISASTPSLRPLFHRIFKGSSYGRQQPSNSRYVGYSAYGNGESNFRRTLTGAGTHRGVIELTSRDDDASAGKGPNASRSTSKARSGTIDDENSSQELILDQNANIMKTVVIEMKSEDRR</sequence>
<feature type="transmembrane region" description="Helical" evidence="7">
    <location>
        <begin position="208"/>
        <end position="227"/>
    </location>
</feature>
<feature type="transmembrane region" description="Helical" evidence="7">
    <location>
        <begin position="130"/>
        <end position="150"/>
    </location>
</feature>
<comment type="similarity">
    <text evidence="5">Belongs to the SAT4 family.</text>
</comment>
<reference evidence="9 10" key="1">
    <citation type="submission" date="2024-07" db="EMBL/GenBank/DDBJ databases">
        <title>Section-level genome sequencing and comparative genomics of Aspergillus sections Usti and Cavernicolus.</title>
        <authorList>
            <consortium name="Lawrence Berkeley National Laboratory"/>
            <person name="Nybo J.L."/>
            <person name="Vesth T.C."/>
            <person name="Theobald S."/>
            <person name="Frisvad J.C."/>
            <person name="Larsen T.O."/>
            <person name="Kjaerboelling I."/>
            <person name="Rothschild-Mancinelli K."/>
            <person name="Lyhne E.K."/>
            <person name="Kogle M.E."/>
            <person name="Barry K."/>
            <person name="Clum A."/>
            <person name="Na H."/>
            <person name="Ledsgaard L."/>
            <person name="Lin J."/>
            <person name="Lipzen A."/>
            <person name="Kuo A."/>
            <person name="Riley R."/>
            <person name="Mondo S."/>
            <person name="Labutti K."/>
            <person name="Haridas S."/>
            <person name="Pangalinan J."/>
            <person name="Salamov A.A."/>
            <person name="Simmons B.A."/>
            <person name="Magnuson J.K."/>
            <person name="Chen J."/>
            <person name="Drula E."/>
            <person name="Henrissat B."/>
            <person name="Wiebenga A."/>
            <person name="Lubbers R.J."/>
            <person name="Gomes A.C."/>
            <person name="Makela M.R."/>
            <person name="Stajich J."/>
            <person name="Grigoriev I.V."/>
            <person name="Mortensen U.H."/>
            <person name="De Vries R.P."/>
            <person name="Baker S.E."/>
            <person name="Andersen M.R."/>
        </authorList>
    </citation>
    <scope>NUCLEOTIDE SEQUENCE [LARGE SCALE GENOMIC DNA]</scope>
    <source>
        <strain evidence="9 10">CBS 588.65</strain>
    </source>
</reference>
<feature type="region of interest" description="Disordered" evidence="6">
    <location>
        <begin position="319"/>
        <end position="354"/>
    </location>
</feature>
<comment type="caution">
    <text evidence="9">The sequence shown here is derived from an EMBL/GenBank/DDBJ whole genome shotgun (WGS) entry which is preliminary data.</text>
</comment>
<evidence type="ECO:0000256" key="1">
    <source>
        <dbReference type="ARBA" id="ARBA00004141"/>
    </source>
</evidence>
<keyword evidence="10" id="KW-1185">Reference proteome</keyword>
<evidence type="ECO:0000313" key="9">
    <source>
        <dbReference type="EMBL" id="KAL2816748.1"/>
    </source>
</evidence>
<evidence type="ECO:0000256" key="6">
    <source>
        <dbReference type="SAM" id="MobiDB-lite"/>
    </source>
</evidence>
<evidence type="ECO:0000256" key="2">
    <source>
        <dbReference type="ARBA" id="ARBA00022692"/>
    </source>
</evidence>
<evidence type="ECO:0000259" key="8">
    <source>
        <dbReference type="Pfam" id="PF20684"/>
    </source>
</evidence>
<dbReference type="Pfam" id="PF20684">
    <property type="entry name" value="Fung_rhodopsin"/>
    <property type="match status" value="1"/>
</dbReference>